<accession>A0ABX0ZXA5</accession>
<name>A0ABX0ZXA5_9ACTN</name>
<keyword evidence="2" id="KW-1185">Reference proteome</keyword>
<gene>
    <name evidence="1" type="ORF">HCN08_23500</name>
</gene>
<protein>
    <recommendedName>
        <fullName evidence="3">Lipoprotein</fullName>
    </recommendedName>
</protein>
<organism evidence="1 2">
    <name type="scientific">Actinacidiphila epipremni</name>
    <dbReference type="NCBI Taxonomy" id="2053013"/>
    <lineage>
        <taxon>Bacteria</taxon>
        <taxon>Bacillati</taxon>
        <taxon>Actinomycetota</taxon>
        <taxon>Actinomycetes</taxon>
        <taxon>Kitasatosporales</taxon>
        <taxon>Streptomycetaceae</taxon>
        <taxon>Actinacidiphila</taxon>
    </lineage>
</organism>
<evidence type="ECO:0008006" key="3">
    <source>
        <dbReference type="Google" id="ProtNLM"/>
    </source>
</evidence>
<sequence length="335" mass="33591">MIAGAVVLAAVAVAGCGGSGGVHRGADADDTLRAELGRITDTAEHRAWVDFGDLEAQRKAGLTGTGRAASQLSAHGWGEIASAAQLTQQSFGFDGRTANVAVEAGNPPDTGGRLDGGIDPSAVTPKLQALGGTPEKDGPTGKTWRLQQDHKISLTGKLADTFTGAAVGQFNLVRTGGSSLVHASSLAALDGVDADGGHTLGSDAAFSAVAECLDHPLAAELTDRGTGDVKAAVNGTVLGVGTRGTSAADLTNELCRTNPSASAANALAARLRTQLASGSSRSANEPWSQLLTDAKVTVDGGAQHVVRLTAHPADGRGDVLMQALLTGDLAPLLGT</sequence>
<comment type="caution">
    <text evidence="1">The sequence shown here is derived from an EMBL/GenBank/DDBJ whole genome shotgun (WGS) entry which is preliminary data.</text>
</comment>
<dbReference type="Proteomes" id="UP000734511">
    <property type="component" value="Unassembled WGS sequence"/>
</dbReference>
<dbReference type="RefSeq" id="WP_167985208.1">
    <property type="nucleotide sequence ID" value="NZ_JAATEJ010000021.1"/>
</dbReference>
<evidence type="ECO:0000313" key="1">
    <source>
        <dbReference type="EMBL" id="NJP46349.1"/>
    </source>
</evidence>
<proteinExistence type="predicted"/>
<dbReference type="EMBL" id="JAATEJ010000021">
    <property type="protein sequence ID" value="NJP46349.1"/>
    <property type="molecule type" value="Genomic_DNA"/>
</dbReference>
<reference evidence="1 2" key="1">
    <citation type="submission" date="2020-03" db="EMBL/GenBank/DDBJ databases">
        <title>WGS of actinomycetes isolated from Thailand.</title>
        <authorList>
            <person name="Thawai C."/>
        </authorList>
    </citation>
    <scope>NUCLEOTIDE SEQUENCE [LARGE SCALE GENOMIC DNA]</scope>
    <source>
        <strain evidence="1 2">PRB2-1</strain>
    </source>
</reference>
<evidence type="ECO:0000313" key="2">
    <source>
        <dbReference type="Proteomes" id="UP000734511"/>
    </source>
</evidence>